<proteinExistence type="predicted"/>
<organism evidence="1">
    <name type="scientific">bioreactor metagenome</name>
    <dbReference type="NCBI Taxonomy" id="1076179"/>
    <lineage>
        <taxon>unclassified sequences</taxon>
        <taxon>metagenomes</taxon>
        <taxon>ecological metagenomes</taxon>
    </lineage>
</organism>
<dbReference type="AlphaFoldDB" id="A0A645JBQ4"/>
<reference evidence="1" key="1">
    <citation type="submission" date="2019-08" db="EMBL/GenBank/DDBJ databases">
        <authorList>
            <person name="Kucharzyk K."/>
            <person name="Murdoch R.W."/>
            <person name="Higgins S."/>
            <person name="Loffler F."/>
        </authorList>
    </citation>
    <scope>NUCLEOTIDE SEQUENCE</scope>
</reference>
<name>A0A645JBQ4_9ZZZZ</name>
<gene>
    <name evidence="1" type="ORF">SDC9_208311</name>
</gene>
<protein>
    <submittedName>
        <fullName evidence="1">Uncharacterized protein</fullName>
    </submittedName>
</protein>
<comment type="caution">
    <text evidence="1">The sequence shown here is derived from an EMBL/GenBank/DDBJ whole genome shotgun (WGS) entry which is preliminary data.</text>
</comment>
<accession>A0A645JBQ4</accession>
<evidence type="ECO:0000313" key="1">
    <source>
        <dbReference type="EMBL" id="MPN60582.1"/>
    </source>
</evidence>
<sequence length="70" mass="8211">MLDHPDVEKHGFQYVDWLFDGDDIVFLSRTAYDDKQGGANNNHDANFLTFHRIDNFREKKILALDNIKSK</sequence>
<dbReference type="EMBL" id="VSSQ01136036">
    <property type="protein sequence ID" value="MPN60582.1"/>
    <property type="molecule type" value="Genomic_DNA"/>
</dbReference>